<dbReference type="InterPro" id="IPR022845">
    <property type="entry name" value="Ribosomal_eS31_arc"/>
</dbReference>
<sequence>MRMAKGGSNKGEVLVSKFYEVKGDKVVRTRKFCPRCGEGVFLAEHKDRRTCGKCGYTEFKK</sequence>
<protein>
    <recommendedName>
        <fullName evidence="6">Small ribosomal subunit protein eS31</fullName>
    </recommendedName>
</protein>
<feature type="binding site" evidence="6">
    <location>
        <position position="33"/>
    </location>
    <ligand>
        <name>Zn(2+)</name>
        <dbReference type="ChEBI" id="CHEBI:29105"/>
    </ligand>
</feature>
<keyword evidence="5 6" id="KW-0687">Ribonucleoprotein</keyword>
<evidence type="ECO:0000256" key="6">
    <source>
        <dbReference type="HAMAP-Rule" id="MF_00777"/>
    </source>
</evidence>
<dbReference type="Gene3D" id="6.20.50.180">
    <property type="match status" value="1"/>
</dbReference>
<keyword evidence="9" id="KW-1185">Reference proteome</keyword>
<organism evidence="8 9">
    <name type="scientific">Geoglobus acetivorans</name>
    <dbReference type="NCBI Taxonomy" id="565033"/>
    <lineage>
        <taxon>Archaea</taxon>
        <taxon>Methanobacteriati</taxon>
        <taxon>Methanobacteriota</taxon>
        <taxon>Archaeoglobi</taxon>
        <taxon>Archaeoglobales</taxon>
        <taxon>Archaeoglobaceae</taxon>
        <taxon>Geoglobus</taxon>
    </lineage>
</organism>
<evidence type="ECO:0000313" key="8">
    <source>
        <dbReference type="EMBL" id="XAT63452.1"/>
    </source>
</evidence>
<evidence type="ECO:0000313" key="9">
    <source>
        <dbReference type="Proteomes" id="UP001492541"/>
    </source>
</evidence>
<keyword evidence="1 6" id="KW-0479">Metal-binding</keyword>
<dbReference type="EMBL" id="CP087714">
    <property type="protein sequence ID" value="XAT63452.1"/>
    <property type="molecule type" value="Genomic_DNA"/>
</dbReference>
<feature type="binding site" evidence="6">
    <location>
        <position position="36"/>
    </location>
    <ligand>
        <name>Zn(2+)</name>
        <dbReference type="ChEBI" id="CHEBI:29105"/>
    </ligand>
</feature>
<keyword evidence="2 6" id="KW-0863">Zinc-finger</keyword>
<dbReference type="Proteomes" id="UP001492541">
    <property type="component" value="Chromosome"/>
</dbReference>
<reference evidence="8 9" key="1">
    <citation type="submission" date="2021-11" db="EMBL/GenBank/DDBJ databases">
        <title>Whole genome of Geoglobus acetivorans.</title>
        <authorList>
            <person name="Liu D."/>
        </authorList>
    </citation>
    <scope>NUCLEOTIDE SEQUENCE [LARGE SCALE GENOMIC DNA]</scope>
    <source>
        <strain evidence="8 9">SBH6</strain>
    </source>
</reference>
<evidence type="ECO:0000256" key="5">
    <source>
        <dbReference type="ARBA" id="ARBA00023274"/>
    </source>
</evidence>
<dbReference type="SMART" id="SM01402">
    <property type="entry name" value="Ribosomal_S27"/>
    <property type="match status" value="1"/>
</dbReference>
<evidence type="ECO:0000256" key="3">
    <source>
        <dbReference type="ARBA" id="ARBA00022833"/>
    </source>
</evidence>
<evidence type="ECO:0000256" key="4">
    <source>
        <dbReference type="ARBA" id="ARBA00022980"/>
    </source>
</evidence>
<proteinExistence type="inferred from homology"/>
<evidence type="ECO:0000259" key="7">
    <source>
        <dbReference type="SMART" id="SM01402"/>
    </source>
</evidence>
<comment type="subunit">
    <text evidence="6">Part of the 30S ribosomal subunit.</text>
</comment>
<dbReference type="InterPro" id="IPR002906">
    <property type="entry name" value="Ribosomal_eS31"/>
</dbReference>
<comment type="cofactor">
    <cofactor evidence="6">
        <name>Zn(2+)</name>
        <dbReference type="ChEBI" id="CHEBI:29105"/>
    </cofactor>
    <text evidence="6">Binds 1 zinc ion per subunit.</text>
</comment>
<dbReference type="NCBIfam" id="NF001669">
    <property type="entry name" value="PRK00432.1"/>
    <property type="match status" value="1"/>
</dbReference>
<keyword evidence="4 6" id="KW-0689">Ribosomal protein</keyword>
<dbReference type="SUPFAM" id="SSF57829">
    <property type="entry name" value="Zn-binding ribosomal proteins"/>
    <property type="match status" value="1"/>
</dbReference>
<dbReference type="HAMAP" id="MF_00777">
    <property type="entry name" value="Ribosomal_eS31"/>
    <property type="match status" value="1"/>
</dbReference>
<comment type="caution">
    <text evidence="6">Lacks conserved residue(s) required for the propagation of feature annotation.</text>
</comment>
<evidence type="ECO:0000256" key="1">
    <source>
        <dbReference type="ARBA" id="ARBA00022723"/>
    </source>
</evidence>
<accession>A0ABZ3H1Z8</accession>
<evidence type="ECO:0000256" key="2">
    <source>
        <dbReference type="ARBA" id="ARBA00022771"/>
    </source>
</evidence>
<feature type="domain" description="Small ribosomal subunit protein eS31" evidence="7">
    <location>
        <begin position="15"/>
        <end position="57"/>
    </location>
</feature>
<dbReference type="InterPro" id="IPR011332">
    <property type="entry name" value="Ribosomal_zn-bd"/>
</dbReference>
<comment type="similarity">
    <text evidence="6">Belongs to the eukaryotic ribosomal protein eS31 family.</text>
</comment>
<dbReference type="Pfam" id="PF01599">
    <property type="entry name" value="Ribosomal_S27"/>
    <property type="match status" value="1"/>
</dbReference>
<gene>
    <name evidence="6" type="primary">rps27ae</name>
    <name evidence="8" type="ORF">LPQ35_09370</name>
</gene>
<feature type="binding site" evidence="6">
    <location>
        <position position="54"/>
    </location>
    <ligand>
        <name>Zn(2+)</name>
        <dbReference type="ChEBI" id="CHEBI:29105"/>
    </ligand>
</feature>
<name>A0ABZ3H1Z8_GEOAI</name>
<keyword evidence="3 6" id="KW-0862">Zinc</keyword>
<dbReference type="GO" id="GO:0005840">
    <property type="term" value="C:ribosome"/>
    <property type="evidence" value="ECO:0007669"/>
    <property type="project" value="UniProtKB-KW"/>
</dbReference>
<feature type="binding site" evidence="6">
    <location>
        <position position="51"/>
    </location>
    <ligand>
        <name>Zn(2+)</name>
        <dbReference type="ChEBI" id="CHEBI:29105"/>
    </ligand>
</feature>